<dbReference type="AlphaFoldDB" id="K7YYD6"/>
<proteinExistence type="predicted"/>
<reference evidence="2 3" key="1">
    <citation type="journal article" date="2012" name="BMC Genomics">
        <title>Genome analysis of a simultaneously predatory and prey-independent, novel Bdellovibrio bacteriovorus from the River Tiber, supports in silico predictions of both ancient and recent lateral gene transfer from diverse bacteria.</title>
        <authorList>
            <person name="Hobley L."/>
            <person name="Lerner T.R."/>
            <person name="Williams L.E."/>
            <person name="Lambert C."/>
            <person name="Till R."/>
            <person name="Milner D.S."/>
            <person name="Basford S.M."/>
            <person name="Capeness M.J."/>
            <person name="Fenton A.K."/>
            <person name="Atterbury R.J."/>
            <person name="Harris M.A."/>
            <person name="Sockett R.E."/>
        </authorList>
    </citation>
    <scope>NUCLEOTIDE SEQUENCE [LARGE SCALE GENOMIC DNA]</scope>
    <source>
        <strain evidence="2 3">Tiberius</strain>
    </source>
</reference>
<name>K7YYD6_BDEBC</name>
<evidence type="ECO:0000256" key="1">
    <source>
        <dbReference type="SAM" id="SignalP"/>
    </source>
</evidence>
<dbReference type="PATRIC" id="fig|1069642.3.peg.2014"/>
<keyword evidence="1" id="KW-0732">Signal</keyword>
<organism evidence="2 3">
    <name type="scientific">Bdellovibrio bacteriovorus str. Tiberius</name>
    <dbReference type="NCBI Taxonomy" id="1069642"/>
    <lineage>
        <taxon>Bacteria</taxon>
        <taxon>Pseudomonadati</taxon>
        <taxon>Bdellovibrionota</taxon>
        <taxon>Bdellovibrionia</taxon>
        <taxon>Bdellovibrionales</taxon>
        <taxon>Pseudobdellovibrionaceae</taxon>
        <taxon>Bdellovibrio</taxon>
    </lineage>
</organism>
<dbReference type="RefSeq" id="WP_015091168.1">
    <property type="nucleotide sequence ID" value="NC_019567.1"/>
</dbReference>
<dbReference type="OrthoDB" id="5289961at2"/>
<dbReference type="Proteomes" id="UP000010074">
    <property type="component" value="Chromosome"/>
</dbReference>
<dbReference type="KEGG" id="bbat:Bdt_2039"/>
<dbReference type="STRING" id="1069642.Bdt_2039"/>
<feature type="chain" id="PRO_5003913906" description="Flagellar assembly protein T C-terminal domain-containing protein" evidence="1">
    <location>
        <begin position="18"/>
        <end position="309"/>
    </location>
</feature>
<feature type="signal peptide" evidence="1">
    <location>
        <begin position="1"/>
        <end position="17"/>
    </location>
</feature>
<dbReference type="EMBL" id="CP002930">
    <property type="protein sequence ID" value="AFY01725.1"/>
    <property type="molecule type" value="Genomic_DNA"/>
</dbReference>
<gene>
    <name evidence="2" type="ORF">Bdt_2039</name>
</gene>
<protein>
    <recommendedName>
        <fullName evidence="4">Flagellar assembly protein T C-terminal domain-containing protein</fullName>
    </recommendedName>
</protein>
<evidence type="ECO:0000313" key="2">
    <source>
        <dbReference type="EMBL" id="AFY01725.1"/>
    </source>
</evidence>
<evidence type="ECO:0000313" key="3">
    <source>
        <dbReference type="Proteomes" id="UP000010074"/>
    </source>
</evidence>
<sequence length="309" mass="34089">MKKLFCLAIVFCVTACATLDRSANPTTRREIKDVNYEARKDDSAPRKRMMVLPFLDAGDKRPQELRDQARAAFIADLNRTGEVIALDSRELKVDLAKMIENGQYKLAEVAKAAQALGVNTVLEGKIIDIRIKRKADNVGVVRHLTTAFEVVAQVRVVTGRAGREVFNTVKTVTVEEQGVRVAERVETDKFLANNPDMITVLVKDAFLDFTPQVLASLDKVTWEGRIAAINGDRIYLNVGRVSGLQVGDLLKVTEDGDDVYDPESGGHIGRVPGRLKGTLEVISYFGNDGSIAVIHSGSGFRENDRIELY</sequence>
<accession>K7YYD6</accession>
<dbReference type="HOGENOM" id="CLU_882030_0_0_7"/>
<evidence type="ECO:0008006" key="4">
    <source>
        <dbReference type="Google" id="ProtNLM"/>
    </source>
</evidence>